<accession>A0A1E5KWM7</accession>
<dbReference type="Proteomes" id="UP000095256">
    <property type="component" value="Unassembled WGS sequence"/>
</dbReference>
<proteinExistence type="predicted"/>
<evidence type="ECO:0000256" key="1">
    <source>
        <dbReference type="SAM" id="Phobius"/>
    </source>
</evidence>
<feature type="signal peptide" evidence="2">
    <location>
        <begin position="1"/>
        <end position="23"/>
    </location>
</feature>
<dbReference type="STRING" id="762845.BCR26_13565"/>
<protein>
    <submittedName>
        <fullName evidence="3">Type VII secretion protein EssA</fullName>
    </submittedName>
</protein>
<keyword evidence="2" id="KW-0732">Signal</keyword>
<comment type="caution">
    <text evidence="3">The sequence shown here is derived from an EMBL/GenBank/DDBJ whole genome shotgun (WGS) entry which is preliminary data.</text>
</comment>
<dbReference type="EMBL" id="MIEK01000024">
    <property type="protein sequence ID" value="OEH82272.1"/>
    <property type="molecule type" value="Genomic_DNA"/>
</dbReference>
<feature type="transmembrane region" description="Helical" evidence="1">
    <location>
        <begin position="129"/>
        <end position="149"/>
    </location>
</feature>
<dbReference type="OrthoDB" id="2185386at2"/>
<dbReference type="AlphaFoldDB" id="A0A1E5KWM7"/>
<keyword evidence="4" id="KW-1185">Reference proteome</keyword>
<dbReference type="NCBIfam" id="TIGR03927">
    <property type="entry name" value="T7SS_EssA_Firm"/>
    <property type="match status" value="1"/>
</dbReference>
<name>A0A1E5KWM7_9ENTE</name>
<dbReference type="InterPro" id="IPR018920">
    <property type="entry name" value="EssA/YueC"/>
</dbReference>
<keyword evidence="1" id="KW-1133">Transmembrane helix</keyword>
<evidence type="ECO:0000313" key="3">
    <source>
        <dbReference type="EMBL" id="OEH82272.1"/>
    </source>
</evidence>
<keyword evidence="1" id="KW-0812">Transmembrane</keyword>
<keyword evidence="1" id="KW-0472">Membrane</keyword>
<gene>
    <name evidence="3" type="ORF">BCR26_13565</name>
</gene>
<sequence length="161" mass="18049">MKKGLITFLVAIALTGFSSLAYGNETLLDNNLELKTERLNKTQSDDGKSKNFTVDDRLFNTEQQEKLAKAEEIKAQQQEQQQQELFTKKVPLLKNELETKQLFTAQGNNNELATQREETAEAVSSPPSFLPLILGALFVTGVTLVLYTYNSRKRGQQHGGK</sequence>
<evidence type="ECO:0000313" key="4">
    <source>
        <dbReference type="Proteomes" id="UP000095256"/>
    </source>
</evidence>
<dbReference type="RefSeq" id="WP_069698748.1">
    <property type="nucleotide sequence ID" value="NZ_JAGGMA010000015.1"/>
</dbReference>
<organism evidence="3 4">
    <name type="scientific">Enterococcus rivorum</name>
    <dbReference type="NCBI Taxonomy" id="762845"/>
    <lineage>
        <taxon>Bacteria</taxon>
        <taxon>Bacillati</taxon>
        <taxon>Bacillota</taxon>
        <taxon>Bacilli</taxon>
        <taxon>Lactobacillales</taxon>
        <taxon>Enterococcaceae</taxon>
        <taxon>Enterococcus</taxon>
    </lineage>
</organism>
<evidence type="ECO:0000256" key="2">
    <source>
        <dbReference type="SAM" id="SignalP"/>
    </source>
</evidence>
<reference evidence="3 4" key="1">
    <citation type="submission" date="2016-09" db="EMBL/GenBank/DDBJ databases">
        <authorList>
            <person name="Capua I."/>
            <person name="De Benedictis P."/>
            <person name="Joannis T."/>
            <person name="Lombin L.H."/>
            <person name="Cattoli G."/>
        </authorList>
    </citation>
    <scope>NUCLEOTIDE SEQUENCE [LARGE SCALE GENOMIC DNA]</scope>
    <source>
        <strain evidence="3 4">LMG 25899</strain>
    </source>
</reference>
<feature type="chain" id="PRO_5039581156" evidence="2">
    <location>
        <begin position="24"/>
        <end position="161"/>
    </location>
</feature>